<proteinExistence type="inferred from homology"/>
<dbReference type="AlphaFoldDB" id="A0A2J6R067"/>
<dbReference type="InterPro" id="IPR050272">
    <property type="entry name" value="Isochorismatase-like_hydrls"/>
</dbReference>
<evidence type="ECO:0000313" key="5">
    <source>
        <dbReference type="Proteomes" id="UP000235786"/>
    </source>
</evidence>
<dbReference type="SUPFAM" id="SSF52499">
    <property type="entry name" value="Isochorismatase-like hydrolases"/>
    <property type="match status" value="1"/>
</dbReference>
<dbReference type="Pfam" id="PF00857">
    <property type="entry name" value="Isochorismatase"/>
    <property type="match status" value="1"/>
</dbReference>
<protein>
    <submittedName>
        <fullName evidence="4">Isochorismatase hydrolase</fullName>
    </submittedName>
</protein>
<dbReference type="STRING" id="1149755.A0A2J6R067"/>
<gene>
    <name evidence="4" type="ORF">L207DRAFT_591324</name>
</gene>
<dbReference type="Proteomes" id="UP000235786">
    <property type="component" value="Unassembled WGS sequence"/>
</dbReference>
<keyword evidence="5" id="KW-1185">Reference proteome</keyword>
<reference evidence="4 5" key="1">
    <citation type="submission" date="2016-04" db="EMBL/GenBank/DDBJ databases">
        <title>A degradative enzymes factory behind the ericoid mycorrhizal symbiosis.</title>
        <authorList>
            <consortium name="DOE Joint Genome Institute"/>
            <person name="Martino E."/>
            <person name="Morin E."/>
            <person name="Grelet G."/>
            <person name="Kuo A."/>
            <person name="Kohler A."/>
            <person name="Daghino S."/>
            <person name="Barry K."/>
            <person name="Choi C."/>
            <person name="Cichocki N."/>
            <person name="Clum A."/>
            <person name="Copeland A."/>
            <person name="Hainaut M."/>
            <person name="Haridas S."/>
            <person name="Labutti K."/>
            <person name="Lindquist E."/>
            <person name="Lipzen A."/>
            <person name="Khouja H.-R."/>
            <person name="Murat C."/>
            <person name="Ohm R."/>
            <person name="Olson A."/>
            <person name="Spatafora J."/>
            <person name="Veneault-Fourrey C."/>
            <person name="Henrissat B."/>
            <person name="Grigoriev I."/>
            <person name="Martin F."/>
            <person name="Perotto S."/>
        </authorList>
    </citation>
    <scope>NUCLEOTIDE SEQUENCE [LARGE SCALE GENOMIC DNA]</scope>
    <source>
        <strain evidence="4 5">F</strain>
    </source>
</reference>
<accession>A0A2J6R067</accession>
<feature type="domain" description="Isochorismatase-like" evidence="3">
    <location>
        <begin position="21"/>
        <end position="188"/>
    </location>
</feature>
<dbReference type="GO" id="GO:0016787">
    <property type="term" value="F:hydrolase activity"/>
    <property type="evidence" value="ECO:0007669"/>
    <property type="project" value="UniProtKB-KW"/>
</dbReference>
<name>A0A2J6R067_HYAVF</name>
<dbReference type="InterPro" id="IPR036380">
    <property type="entry name" value="Isochorismatase-like_sf"/>
</dbReference>
<keyword evidence="2 4" id="KW-0378">Hydrolase</keyword>
<dbReference type="OrthoDB" id="245563at2759"/>
<dbReference type="Gene3D" id="3.40.50.850">
    <property type="entry name" value="Isochorismatase-like"/>
    <property type="match status" value="1"/>
</dbReference>
<sequence length="191" mass="20362">MAKSFRELVGIPASTASTEDSILLIIDAQNEYAEGHLKTANVASTRKAISTLLEKYRSASAPLVHIVHKVPDGAPVFTPSTSLAEEFSEIAPLADEKVIWKEQAGSFTGTDLEKYIKSTGKNKVVLTGYMAHVCVSTTARQADELGYEVLIVEDAVGDRDIPGVKAEELVRISLAELADAFGTVVKAASIG</sequence>
<comment type="similarity">
    <text evidence="1">Belongs to the isochorismatase family.</text>
</comment>
<evidence type="ECO:0000313" key="4">
    <source>
        <dbReference type="EMBL" id="PMD31903.1"/>
    </source>
</evidence>
<dbReference type="PANTHER" id="PTHR43540">
    <property type="entry name" value="PEROXYUREIDOACRYLATE/UREIDOACRYLATE AMIDOHYDROLASE-RELATED"/>
    <property type="match status" value="1"/>
</dbReference>
<dbReference type="InterPro" id="IPR000868">
    <property type="entry name" value="Isochorismatase-like_dom"/>
</dbReference>
<dbReference type="EMBL" id="KZ613961">
    <property type="protein sequence ID" value="PMD31903.1"/>
    <property type="molecule type" value="Genomic_DNA"/>
</dbReference>
<organism evidence="4 5">
    <name type="scientific">Hyaloscypha variabilis (strain UAMH 11265 / GT02V1 / F)</name>
    <name type="common">Meliniomyces variabilis</name>
    <dbReference type="NCBI Taxonomy" id="1149755"/>
    <lineage>
        <taxon>Eukaryota</taxon>
        <taxon>Fungi</taxon>
        <taxon>Dikarya</taxon>
        <taxon>Ascomycota</taxon>
        <taxon>Pezizomycotina</taxon>
        <taxon>Leotiomycetes</taxon>
        <taxon>Helotiales</taxon>
        <taxon>Hyaloscyphaceae</taxon>
        <taxon>Hyaloscypha</taxon>
        <taxon>Hyaloscypha variabilis</taxon>
    </lineage>
</organism>
<evidence type="ECO:0000259" key="3">
    <source>
        <dbReference type="Pfam" id="PF00857"/>
    </source>
</evidence>
<evidence type="ECO:0000256" key="2">
    <source>
        <dbReference type="ARBA" id="ARBA00022801"/>
    </source>
</evidence>
<dbReference type="PANTHER" id="PTHR43540:SF15">
    <property type="entry name" value="BLR5631 PROTEIN"/>
    <property type="match status" value="1"/>
</dbReference>
<evidence type="ECO:0000256" key="1">
    <source>
        <dbReference type="ARBA" id="ARBA00006336"/>
    </source>
</evidence>